<dbReference type="SUPFAM" id="SSF50998">
    <property type="entry name" value="Quinoprotein alcohol dehydrogenase-like"/>
    <property type="match status" value="1"/>
</dbReference>
<protein>
    <recommendedName>
        <fullName evidence="5">Mediator of RNA polymerase II transcription subunit 16</fullName>
    </recommendedName>
</protein>
<dbReference type="EnsemblPlants" id="Pp3c9_3120V3.5">
    <property type="protein sequence ID" value="Pp3c9_3120V3.5"/>
    <property type="gene ID" value="Pp3c9_3120"/>
</dbReference>
<dbReference type="Gramene" id="Pp3c9_3120V3.1">
    <property type="protein sequence ID" value="Pp3c9_3120V3.1"/>
    <property type="gene ID" value="Pp3c9_3120"/>
</dbReference>
<sequence>MNCIDTHILEMQSMEGVEGDQQWGSFNNQATQKSEELEDEEDDEKTILQVALRSPPFSTALKMNFPELCRKFSAVAWCSKTNLICCAVETCSRDQGSTQEPAFWIPMHLVDPERPTEHSVFNVPADSPGDSIQHLEWSPNSCPRALLIVNASGRASIWSQPTQGGANVARTCNGWSCEYEWRQEQSITTKWLESPPPYRWTTSSTSTKGSFEEKYLPYQPRSTTRWPNFLCVCSVFWAGTVQLHWKQWPSSSPKWFATKKGVLGAGASGVFTGDAIINDSGSLLVAAAPVGNPSTVVVWEVTAWDLNTPSNTQQVSAKILIGNIQSPSWPGFSPLAAYLFTWQEQSTPETLLEGEDCPGPLLHCSVVSNFSAYVSPDAAATTSWGSGVTAVAFDPSRGGSALVTTVIEGYYISPGNPDAGPALTGWRIHRWESGTKPVNIHPLLESTNGPPPTMTTWTSVAKQNITRGRFSKNSHFQQKHCERERPVNPRAIARIVFSAHGGELAVALFSGEVHVFSGSTMTPVDLFHVKVDPHLPTPAFSPTSCCLASVWHDKKTDVCTLRIAQIPPVSSGAPPVLERHLADRFWWSLVSEVDWWDVVAATQAAAEDGHVTVAKVMSVLDADFHSLQPQQRHHYGPALDRIKCRVLEGVQAADVRVLVLDMQGRLMLDMLGRGIEAALMNPSTLIAEPWQASSDTLSGLGPDAMAVDGALVPTIQAYVDAVLDLASHFLTRLRRYASFCRTLTAHAASGTTSATTAARTAITSSSTTTSAAPASQGGAPAGAASSGGAAQVQAWVQGAIAKINSSSTNTDATTSAVSSTTVAGPATNLPLSVSTATFPGTPAVRLISDCHFLHRLCQLLLFCLIFRKRQLPRHVQISAGRPAASVDGTNKLGNIKEEPLIGQRTGLVKVEEGGHTVTRTTSTVSKGAEDIATSRAQRVGLGNCGQGYTPDEVKYLFLVLVDLCKRTAPLPHPLPKSQLQSANPILRLHFIDGQFTVAPEVVEASLGPHMQNLPRPRGADAAGLLMRELELHPPAEDWNRRMLAGGPVFAFLENEYEETENLDPSPIDFWPRKRRRVEHDAAFGLRTAVGLGSFTTLLGSRRDVITSQWKPPSHGVWHKCLRCGRQTSALTVPSKNTAQTSPPFATEMWNGRWPHGCPMCGGRWSRIV</sequence>
<evidence type="ECO:0000313" key="3">
    <source>
        <dbReference type="EnsemblPlants" id="Pp3c9_3120V3.1"/>
    </source>
</evidence>
<proteinExistence type="predicted"/>
<dbReference type="EMBL" id="ABEU02000009">
    <property type="protein sequence ID" value="PNR47727.1"/>
    <property type="molecule type" value="Genomic_DNA"/>
</dbReference>
<dbReference type="RefSeq" id="XP_024384834.1">
    <property type="nucleotide sequence ID" value="XM_024529066.2"/>
</dbReference>
<dbReference type="STRING" id="3218.A0A2K1K1T3"/>
<dbReference type="OrthoDB" id="2020837at2759"/>
<evidence type="ECO:0000313" key="2">
    <source>
        <dbReference type="EMBL" id="PNR47727.1"/>
    </source>
</evidence>
<dbReference type="AlphaFoldDB" id="A0A2K1K1T3"/>
<dbReference type="EnsemblPlants" id="Pp3c9_3120V3.1">
    <property type="protein sequence ID" value="Pp3c9_3120V3.1"/>
    <property type="gene ID" value="Pp3c9_3120"/>
</dbReference>
<dbReference type="GO" id="GO:0016592">
    <property type="term" value="C:mediator complex"/>
    <property type="evidence" value="ECO:0007669"/>
    <property type="project" value="InterPro"/>
</dbReference>
<accession>A0A2K1K1T3</accession>
<dbReference type="GeneID" id="112286795"/>
<reference evidence="2 4" key="2">
    <citation type="journal article" date="2018" name="Plant J.">
        <title>The Physcomitrella patens chromosome-scale assembly reveals moss genome structure and evolution.</title>
        <authorList>
            <person name="Lang D."/>
            <person name="Ullrich K.K."/>
            <person name="Murat F."/>
            <person name="Fuchs J."/>
            <person name="Jenkins J."/>
            <person name="Haas F.B."/>
            <person name="Piednoel M."/>
            <person name="Gundlach H."/>
            <person name="Van Bel M."/>
            <person name="Meyberg R."/>
            <person name="Vives C."/>
            <person name="Morata J."/>
            <person name="Symeonidi A."/>
            <person name="Hiss M."/>
            <person name="Muchero W."/>
            <person name="Kamisugi Y."/>
            <person name="Saleh O."/>
            <person name="Blanc G."/>
            <person name="Decker E.L."/>
            <person name="van Gessel N."/>
            <person name="Grimwood J."/>
            <person name="Hayes R.D."/>
            <person name="Graham S.W."/>
            <person name="Gunter L.E."/>
            <person name="McDaniel S.F."/>
            <person name="Hoernstein S.N.W."/>
            <person name="Larsson A."/>
            <person name="Li F.W."/>
            <person name="Perroud P.F."/>
            <person name="Phillips J."/>
            <person name="Ranjan P."/>
            <person name="Rokshar D.S."/>
            <person name="Rothfels C.J."/>
            <person name="Schneider L."/>
            <person name="Shu S."/>
            <person name="Stevenson D.W."/>
            <person name="Thummler F."/>
            <person name="Tillich M."/>
            <person name="Villarreal Aguilar J.C."/>
            <person name="Widiez T."/>
            <person name="Wong G.K."/>
            <person name="Wymore A."/>
            <person name="Zhang Y."/>
            <person name="Zimmer A.D."/>
            <person name="Quatrano R.S."/>
            <person name="Mayer K.F.X."/>
            <person name="Goodstein D."/>
            <person name="Casacuberta J.M."/>
            <person name="Vandepoele K."/>
            <person name="Reski R."/>
            <person name="Cuming A.C."/>
            <person name="Tuskan G.A."/>
            <person name="Maumus F."/>
            <person name="Salse J."/>
            <person name="Schmutz J."/>
            <person name="Rensing S.A."/>
        </authorList>
    </citation>
    <scope>NUCLEOTIDE SEQUENCE [LARGE SCALE GENOMIC DNA]</scope>
    <source>
        <strain evidence="3 4">cv. Gransden 2004</strain>
    </source>
</reference>
<dbReference type="FunCoup" id="A0A2K1K1T3">
    <property type="interactions" value="1692"/>
</dbReference>
<dbReference type="PaxDb" id="3218-PP1S213_42V6.1"/>
<keyword evidence="4" id="KW-1185">Reference proteome</keyword>
<feature type="region of interest" description="Disordered" evidence="1">
    <location>
        <begin position="754"/>
        <end position="783"/>
    </location>
</feature>
<dbReference type="GO" id="GO:0006355">
    <property type="term" value="P:regulation of DNA-templated transcription"/>
    <property type="evidence" value="ECO:0000318"/>
    <property type="project" value="GO_Central"/>
</dbReference>
<dbReference type="PANTHER" id="PTHR35130:SF1">
    <property type="entry name" value="MEDIATOR OF RNA POLYMERASE II TRANSCRIPTION SUBUNIT 16"/>
    <property type="match status" value="1"/>
</dbReference>
<dbReference type="PANTHER" id="PTHR35130">
    <property type="entry name" value="MEDIATOR OF RNA POLYMERASE II TRANSCRIPTION SUBUNIT 16"/>
    <property type="match status" value="1"/>
</dbReference>
<evidence type="ECO:0000256" key="1">
    <source>
        <dbReference type="SAM" id="MobiDB-lite"/>
    </source>
</evidence>
<evidence type="ECO:0000313" key="4">
    <source>
        <dbReference type="Proteomes" id="UP000006727"/>
    </source>
</evidence>
<dbReference type="OMA" id="SRWTHAC"/>
<evidence type="ECO:0008006" key="5">
    <source>
        <dbReference type="Google" id="ProtNLM"/>
    </source>
</evidence>
<dbReference type="KEGG" id="ppp:112286795"/>
<organism evidence="2">
    <name type="scientific">Physcomitrium patens</name>
    <name type="common">Spreading-leaved earth moss</name>
    <name type="synonym">Physcomitrella patens</name>
    <dbReference type="NCBI Taxonomy" id="3218"/>
    <lineage>
        <taxon>Eukaryota</taxon>
        <taxon>Viridiplantae</taxon>
        <taxon>Streptophyta</taxon>
        <taxon>Embryophyta</taxon>
        <taxon>Bryophyta</taxon>
        <taxon>Bryophytina</taxon>
        <taxon>Bryopsida</taxon>
        <taxon>Funariidae</taxon>
        <taxon>Funariales</taxon>
        <taxon>Funariaceae</taxon>
        <taxon>Physcomitrium</taxon>
    </lineage>
</organism>
<dbReference type="Proteomes" id="UP000006727">
    <property type="component" value="Chromosome 9"/>
</dbReference>
<gene>
    <name evidence="3" type="primary">LOC112286795</name>
    <name evidence="2" type="ORF">PHYPA_012200</name>
</gene>
<reference evidence="2 4" key="1">
    <citation type="journal article" date="2008" name="Science">
        <title>The Physcomitrella genome reveals evolutionary insights into the conquest of land by plants.</title>
        <authorList>
            <person name="Rensing S."/>
            <person name="Lang D."/>
            <person name="Zimmer A."/>
            <person name="Terry A."/>
            <person name="Salamov A."/>
            <person name="Shapiro H."/>
            <person name="Nishiyama T."/>
            <person name="Perroud P.-F."/>
            <person name="Lindquist E."/>
            <person name="Kamisugi Y."/>
            <person name="Tanahashi T."/>
            <person name="Sakakibara K."/>
            <person name="Fujita T."/>
            <person name="Oishi K."/>
            <person name="Shin-I T."/>
            <person name="Kuroki Y."/>
            <person name="Toyoda A."/>
            <person name="Suzuki Y."/>
            <person name="Hashimoto A."/>
            <person name="Yamaguchi K."/>
            <person name="Sugano A."/>
            <person name="Kohara Y."/>
            <person name="Fujiyama A."/>
            <person name="Anterola A."/>
            <person name="Aoki S."/>
            <person name="Ashton N."/>
            <person name="Barbazuk W.B."/>
            <person name="Barker E."/>
            <person name="Bennetzen J."/>
            <person name="Bezanilla M."/>
            <person name="Blankenship R."/>
            <person name="Cho S.H."/>
            <person name="Dutcher S."/>
            <person name="Estelle M."/>
            <person name="Fawcett J.A."/>
            <person name="Gundlach H."/>
            <person name="Hanada K."/>
            <person name="Heyl A."/>
            <person name="Hicks K.A."/>
            <person name="Hugh J."/>
            <person name="Lohr M."/>
            <person name="Mayer K."/>
            <person name="Melkozernov A."/>
            <person name="Murata T."/>
            <person name="Nelson D."/>
            <person name="Pils B."/>
            <person name="Prigge M."/>
            <person name="Reiss B."/>
            <person name="Renner T."/>
            <person name="Rombauts S."/>
            <person name="Rushton P."/>
            <person name="Sanderfoot A."/>
            <person name="Schween G."/>
            <person name="Shiu S.-H."/>
            <person name="Stueber K."/>
            <person name="Theodoulou F.L."/>
            <person name="Tu H."/>
            <person name="Van de Peer Y."/>
            <person name="Verrier P.J."/>
            <person name="Waters E."/>
            <person name="Wood A."/>
            <person name="Yang L."/>
            <person name="Cove D."/>
            <person name="Cuming A."/>
            <person name="Hasebe M."/>
            <person name="Lucas S."/>
            <person name="Mishler D.B."/>
            <person name="Reski R."/>
            <person name="Grigoriev I."/>
            <person name="Quatrano R.S."/>
            <person name="Boore J.L."/>
        </authorList>
    </citation>
    <scope>NUCLEOTIDE SEQUENCE [LARGE SCALE GENOMIC DNA]</scope>
    <source>
        <strain evidence="3 4">cv. Gransden 2004</strain>
    </source>
</reference>
<reference evidence="3" key="3">
    <citation type="submission" date="2020-12" db="UniProtKB">
        <authorList>
            <consortium name="EnsemblPlants"/>
        </authorList>
    </citation>
    <scope>IDENTIFICATION</scope>
</reference>
<dbReference type="InterPro" id="IPR011047">
    <property type="entry name" value="Quinoprotein_ADH-like_sf"/>
</dbReference>
<name>A0A2K1K1T3_PHYPA</name>
<dbReference type="InterPro" id="IPR038836">
    <property type="entry name" value="MED16"/>
</dbReference>
<dbReference type="Gramene" id="Pp3c9_3120V3.5">
    <property type="protein sequence ID" value="Pp3c9_3120V3.5"/>
    <property type="gene ID" value="Pp3c9_3120"/>
</dbReference>